<dbReference type="InterPro" id="IPR013154">
    <property type="entry name" value="ADH-like_N"/>
</dbReference>
<dbReference type="Pfam" id="PF08240">
    <property type="entry name" value="ADH_N"/>
    <property type="match status" value="1"/>
</dbReference>
<evidence type="ECO:0000256" key="5">
    <source>
        <dbReference type="ARBA" id="ARBA00023027"/>
    </source>
</evidence>
<dbReference type="Pfam" id="PF00107">
    <property type="entry name" value="ADH_zinc_N"/>
    <property type="match status" value="1"/>
</dbReference>
<dbReference type="Gene3D" id="3.90.180.10">
    <property type="entry name" value="Medium-chain alcohol dehydrogenases, catalytic domain"/>
    <property type="match status" value="1"/>
</dbReference>
<evidence type="ECO:0000256" key="3">
    <source>
        <dbReference type="ARBA" id="ARBA00022833"/>
    </source>
</evidence>
<dbReference type="GO" id="GO:0008270">
    <property type="term" value="F:zinc ion binding"/>
    <property type="evidence" value="ECO:0007669"/>
    <property type="project" value="InterPro"/>
</dbReference>
<evidence type="ECO:0000256" key="4">
    <source>
        <dbReference type="ARBA" id="ARBA00023002"/>
    </source>
</evidence>
<reference evidence="7" key="1">
    <citation type="submission" date="2020-05" db="EMBL/GenBank/DDBJ databases">
        <authorList>
            <person name="Chiriac C."/>
            <person name="Salcher M."/>
            <person name="Ghai R."/>
            <person name="Kavagutti S V."/>
        </authorList>
    </citation>
    <scope>NUCLEOTIDE SEQUENCE</scope>
</reference>
<organism evidence="7">
    <name type="scientific">freshwater metagenome</name>
    <dbReference type="NCBI Taxonomy" id="449393"/>
    <lineage>
        <taxon>unclassified sequences</taxon>
        <taxon>metagenomes</taxon>
        <taxon>ecological metagenomes</taxon>
    </lineage>
</organism>
<protein>
    <submittedName>
        <fullName evidence="7">Unannotated protein</fullName>
    </submittedName>
</protein>
<dbReference type="InterPro" id="IPR002328">
    <property type="entry name" value="ADH_Zn_CS"/>
</dbReference>
<dbReference type="CDD" id="cd08279">
    <property type="entry name" value="Zn_ADH_class_III"/>
    <property type="match status" value="1"/>
</dbReference>
<sequence>MRTALLEAGQKPLKIVDDVQALDPGPGQVLVRVHYCGICHSDLTIIDSANSTPLPVVLGHEAAGVVEAVGAGVRSVSPGDHVVSVAMAPCGRCYFCVRGEQTICIEARTFMTGLFPDGSAALRRNGETVYRGLGVGGFSQYSLTTEAGVVKIDVDVPLDLATVVGCAVQTGVGAVLNAAKVEVGATVLVMGLGGIGISVVQGARIAGASKIIASDPLAARREAALHFGATDVIDPAQTDVIGACYTATNGIGVDYAFDAAGHHKLVEAGLFATRYGGTTVMVGAPAADQNLTLSPAVLAVVAEKKILGTLYGTGNPARTIPMLMSLWRRGALDLESMVSFRRPLDEINDGLDDVRAGRGIRTIVDLR</sequence>
<dbReference type="FunFam" id="3.40.50.720:FF:000003">
    <property type="entry name" value="S-(hydroxymethyl)glutathione dehydrogenase"/>
    <property type="match status" value="1"/>
</dbReference>
<keyword evidence="3" id="KW-0862">Zinc</keyword>
<accession>A0A6J6Z897</accession>
<dbReference type="GO" id="GO:0051903">
    <property type="term" value="F:S-(hydroxymethyl)glutathione dehydrogenase [NAD(P)+] activity"/>
    <property type="evidence" value="ECO:0007669"/>
    <property type="project" value="TreeGrafter"/>
</dbReference>
<dbReference type="GO" id="GO:0046294">
    <property type="term" value="P:formaldehyde catabolic process"/>
    <property type="evidence" value="ECO:0007669"/>
    <property type="project" value="TreeGrafter"/>
</dbReference>
<dbReference type="SMART" id="SM00829">
    <property type="entry name" value="PKS_ER"/>
    <property type="match status" value="1"/>
</dbReference>
<name>A0A6J6Z897_9ZZZZ</name>
<dbReference type="Gene3D" id="3.40.50.720">
    <property type="entry name" value="NAD(P)-binding Rossmann-like Domain"/>
    <property type="match status" value="1"/>
</dbReference>
<keyword evidence="2" id="KW-0479">Metal-binding</keyword>
<dbReference type="SUPFAM" id="SSF51735">
    <property type="entry name" value="NAD(P)-binding Rossmann-fold domains"/>
    <property type="match status" value="1"/>
</dbReference>
<gene>
    <name evidence="7" type="ORF">UFOPK3139_00430</name>
</gene>
<dbReference type="AlphaFoldDB" id="A0A6J6Z897"/>
<dbReference type="PANTHER" id="PTHR43880">
    <property type="entry name" value="ALCOHOL DEHYDROGENASE"/>
    <property type="match status" value="1"/>
</dbReference>
<dbReference type="SUPFAM" id="SSF50129">
    <property type="entry name" value="GroES-like"/>
    <property type="match status" value="2"/>
</dbReference>
<keyword evidence="5" id="KW-0520">NAD</keyword>
<evidence type="ECO:0000256" key="1">
    <source>
        <dbReference type="ARBA" id="ARBA00001947"/>
    </source>
</evidence>
<proteinExistence type="predicted"/>
<feature type="domain" description="Enoyl reductase (ER)" evidence="6">
    <location>
        <begin position="9"/>
        <end position="364"/>
    </location>
</feature>
<evidence type="ECO:0000313" key="7">
    <source>
        <dbReference type="EMBL" id="CAB4816955.1"/>
    </source>
</evidence>
<dbReference type="InterPro" id="IPR011032">
    <property type="entry name" value="GroES-like_sf"/>
</dbReference>
<dbReference type="InterPro" id="IPR020843">
    <property type="entry name" value="ER"/>
</dbReference>
<comment type="cofactor">
    <cofactor evidence="1">
        <name>Zn(2+)</name>
        <dbReference type="ChEBI" id="CHEBI:29105"/>
    </cofactor>
</comment>
<keyword evidence="4" id="KW-0560">Oxidoreductase</keyword>
<dbReference type="InterPro" id="IPR036291">
    <property type="entry name" value="NAD(P)-bd_dom_sf"/>
</dbReference>
<evidence type="ECO:0000259" key="6">
    <source>
        <dbReference type="SMART" id="SM00829"/>
    </source>
</evidence>
<dbReference type="InterPro" id="IPR013149">
    <property type="entry name" value="ADH-like_C"/>
</dbReference>
<dbReference type="PROSITE" id="PS00059">
    <property type="entry name" value="ADH_ZINC"/>
    <property type="match status" value="1"/>
</dbReference>
<dbReference type="EMBL" id="CAFABA010000011">
    <property type="protein sequence ID" value="CAB4816955.1"/>
    <property type="molecule type" value="Genomic_DNA"/>
</dbReference>
<dbReference type="PANTHER" id="PTHR43880:SF12">
    <property type="entry name" value="ALCOHOL DEHYDROGENASE CLASS-3"/>
    <property type="match status" value="1"/>
</dbReference>
<dbReference type="GO" id="GO:0005829">
    <property type="term" value="C:cytosol"/>
    <property type="evidence" value="ECO:0007669"/>
    <property type="project" value="TreeGrafter"/>
</dbReference>
<evidence type="ECO:0000256" key="2">
    <source>
        <dbReference type="ARBA" id="ARBA00022723"/>
    </source>
</evidence>